<name>A0A9W7EBI3_9STRA</name>
<reference evidence="3" key="1">
    <citation type="journal article" date="2023" name="Commun. Biol.">
        <title>Genome analysis of Parmales, the sister group of diatoms, reveals the evolutionary specialization of diatoms from phago-mixotrophs to photoautotrophs.</title>
        <authorList>
            <person name="Ban H."/>
            <person name="Sato S."/>
            <person name="Yoshikawa S."/>
            <person name="Yamada K."/>
            <person name="Nakamura Y."/>
            <person name="Ichinomiya M."/>
            <person name="Sato N."/>
            <person name="Blanc-Mathieu R."/>
            <person name="Endo H."/>
            <person name="Kuwata A."/>
            <person name="Ogata H."/>
        </authorList>
    </citation>
    <scope>NUCLEOTIDE SEQUENCE [LARGE SCALE GENOMIC DNA]</scope>
</reference>
<feature type="compositionally biased region" description="Polar residues" evidence="1">
    <location>
        <begin position="1"/>
        <end position="11"/>
    </location>
</feature>
<evidence type="ECO:0000313" key="2">
    <source>
        <dbReference type="EMBL" id="GMH70108.1"/>
    </source>
</evidence>
<accession>A0A9W7EBI3</accession>
<dbReference type="SMART" id="SM00320">
    <property type="entry name" value="WD40"/>
    <property type="match status" value="3"/>
</dbReference>
<sequence length="268" mass="29872">MLTPGATSSANPLHEDHGVELAGSSKRRATRLGSVERSFNRGKERKQGFLTELFPHSATAHFVGYSPGDSAFKTFCSGGEGGQLVLYDAGHNELISRWTGLQMKFTQEKKKEQVGLDSIIKIRSMCYTHDGKLLCLGGMDGTMSIFDLNPYKEHGEIHNVLISKRIHTKRITAIACNPNSTPEKTTLITCSDDEQIVKWTFTASGEDNYELTGQSLKLQASSERGKRKNACGKYKKNKEVFEDRVAKFQLAKRGGLWVRPSWVERPSK</sequence>
<proteinExistence type="predicted"/>
<dbReference type="InterPro" id="IPR001680">
    <property type="entry name" value="WD40_rpt"/>
</dbReference>
<organism evidence="2 3">
    <name type="scientific">Triparma laevis f. inornata</name>
    <dbReference type="NCBI Taxonomy" id="1714386"/>
    <lineage>
        <taxon>Eukaryota</taxon>
        <taxon>Sar</taxon>
        <taxon>Stramenopiles</taxon>
        <taxon>Ochrophyta</taxon>
        <taxon>Bolidophyceae</taxon>
        <taxon>Parmales</taxon>
        <taxon>Triparmaceae</taxon>
        <taxon>Triparma</taxon>
    </lineage>
</organism>
<dbReference type="Proteomes" id="UP001162640">
    <property type="component" value="Unassembled WGS sequence"/>
</dbReference>
<protein>
    <submittedName>
        <fullName evidence="2">Uncharacterized protein</fullName>
    </submittedName>
</protein>
<dbReference type="Pfam" id="PF00400">
    <property type="entry name" value="WD40"/>
    <property type="match status" value="1"/>
</dbReference>
<dbReference type="SUPFAM" id="SSF50978">
    <property type="entry name" value="WD40 repeat-like"/>
    <property type="match status" value="1"/>
</dbReference>
<dbReference type="AlphaFoldDB" id="A0A9W7EBI3"/>
<gene>
    <name evidence="2" type="ORF">TL16_g05327</name>
</gene>
<evidence type="ECO:0000313" key="3">
    <source>
        <dbReference type="Proteomes" id="UP001162640"/>
    </source>
</evidence>
<evidence type="ECO:0000256" key="1">
    <source>
        <dbReference type="SAM" id="MobiDB-lite"/>
    </source>
</evidence>
<dbReference type="EMBL" id="BLQM01000154">
    <property type="protein sequence ID" value="GMH70108.1"/>
    <property type="molecule type" value="Genomic_DNA"/>
</dbReference>
<dbReference type="Gene3D" id="2.130.10.10">
    <property type="entry name" value="YVTN repeat-like/Quinoprotein amine dehydrogenase"/>
    <property type="match status" value="1"/>
</dbReference>
<feature type="region of interest" description="Disordered" evidence="1">
    <location>
        <begin position="1"/>
        <end position="38"/>
    </location>
</feature>
<dbReference type="InterPro" id="IPR015943">
    <property type="entry name" value="WD40/YVTN_repeat-like_dom_sf"/>
</dbReference>
<dbReference type="InterPro" id="IPR036322">
    <property type="entry name" value="WD40_repeat_dom_sf"/>
</dbReference>
<comment type="caution">
    <text evidence="2">The sequence shown here is derived from an EMBL/GenBank/DDBJ whole genome shotgun (WGS) entry which is preliminary data.</text>
</comment>